<evidence type="ECO:0008006" key="3">
    <source>
        <dbReference type="Google" id="ProtNLM"/>
    </source>
</evidence>
<name>A0A6B0Y290_9RHOB</name>
<feature type="region of interest" description="Disordered" evidence="1">
    <location>
        <begin position="22"/>
        <end position="50"/>
    </location>
</feature>
<comment type="caution">
    <text evidence="2">The sequence shown here is derived from an EMBL/GenBank/DDBJ whole genome shotgun (WGS) entry which is preliminary data.</text>
</comment>
<protein>
    <recommendedName>
        <fullName evidence="3">DUF2382 domain-containing protein</fullName>
    </recommendedName>
</protein>
<dbReference type="AlphaFoldDB" id="A0A6B0Y290"/>
<gene>
    <name evidence="2" type="ORF">F4Y60_03615</name>
</gene>
<accession>A0A6B0Y290</accession>
<organism evidence="2">
    <name type="scientific">Boseongicola sp. SB0664_bin_43</name>
    <dbReference type="NCBI Taxonomy" id="2604844"/>
    <lineage>
        <taxon>Bacteria</taxon>
        <taxon>Pseudomonadati</taxon>
        <taxon>Pseudomonadota</taxon>
        <taxon>Alphaproteobacteria</taxon>
        <taxon>Rhodobacterales</taxon>
        <taxon>Paracoccaceae</taxon>
        <taxon>Boseongicola</taxon>
    </lineage>
</organism>
<dbReference type="EMBL" id="VXRY01000140">
    <property type="protein sequence ID" value="MXY33176.1"/>
    <property type="molecule type" value="Genomic_DNA"/>
</dbReference>
<reference evidence="2" key="1">
    <citation type="submission" date="2019-09" db="EMBL/GenBank/DDBJ databases">
        <title>Characterisation of the sponge microbiome using genome-centric metagenomics.</title>
        <authorList>
            <person name="Engelberts J.P."/>
            <person name="Robbins S.J."/>
            <person name="De Goeij J.M."/>
            <person name="Aranda M."/>
            <person name="Bell S.C."/>
            <person name="Webster N.S."/>
        </authorList>
    </citation>
    <scope>NUCLEOTIDE SEQUENCE</scope>
    <source>
        <strain evidence="2">SB0664_bin_43</strain>
    </source>
</reference>
<evidence type="ECO:0000313" key="2">
    <source>
        <dbReference type="EMBL" id="MXY33176.1"/>
    </source>
</evidence>
<feature type="compositionally biased region" description="Basic and acidic residues" evidence="1">
    <location>
        <begin position="39"/>
        <end position="50"/>
    </location>
</feature>
<sequence length="123" mass="13263">MIKHDAFIDRPAHDRGQVLPAARLAEAGETPVREVAQTWHEDESEKVEKREDVIGNAAGVDVMDQGVELRRVSDKPVEDERSLAGRGADDLRVERSLLPGQEGVDLQARVGAVPGIGLPGIAP</sequence>
<proteinExistence type="predicted"/>
<evidence type="ECO:0000256" key="1">
    <source>
        <dbReference type="SAM" id="MobiDB-lite"/>
    </source>
</evidence>